<sequence>MKKISGIAGAFLAVTLLLAGCGRDRLSVSDQHLKADGLAVTVKGETNQDHVTYQIDDGNKKTVKVKQSAFTVMVPVQTKKQTVHLTAGSQKETVTVGKVKALGKYAAIKQSYDQGLVMTHLSSKDQQTLAALGKKGQQLKKQSQLVQQKVAAAKKALAQGDSTAAVELQKQATAGQKLQQQAAALQQQQAALQPKLAQAKKAVKGDQLPNSAQAGIHNLVDQQDFLLRANVKGDQVNALVLAVPVKAIKDKAQAKTFFTKFALISSSVGADPQAVMKQFKKQSDSKQSTKTTAKTIHSNGVAFSIGISSDRLYIYLNK</sequence>
<organism evidence="2 3">
    <name type="scientific">Ligilactobacillus salitolerans</name>
    <dbReference type="NCBI Taxonomy" id="1808352"/>
    <lineage>
        <taxon>Bacteria</taxon>
        <taxon>Bacillati</taxon>
        <taxon>Bacillota</taxon>
        <taxon>Bacilli</taxon>
        <taxon>Lactobacillales</taxon>
        <taxon>Lactobacillaceae</taxon>
        <taxon>Ligilactobacillus</taxon>
    </lineage>
</organism>
<dbReference type="PROSITE" id="PS51257">
    <property type="entry name" value="PROKAR_LIPOPROTEIN"/>
    <property type="match status" value="1"/>
</dbReference>
<evidence type="ECO:0000256" key="1">
    <source>
        <dbReference type="SAM" id="SignalP"/>
    </source>
</evidence>
<evidence type="ECO:0008006" key="4">
    <source>
        <dbReference type="Google" id="ProtNLM"/>
    </source>
</evidence>
<dbReference type="AlphaFoldDB" id="A0A401IQK7"/>
<protein>
    <recommendedName>
        <fullName evidence="4">Lipoprotein</fullName>
    </recommendedName>
</protein>
<comment type="caution">
    <text evidence="2">The sequence shown here is derived from an EMBL/GenBank/DDBJ whole genome shotgun (WGS) entry which is preliminary data.</text>
</comment>
<feature type="chain" id="PRO_5039079450" description="Lipoprotein" evidence="1">
    <location>
        <begin position="20"/>
        <end position="318"/>
    </location>
</feature>
<name>A0A401IQK7_9LACO</name>
<reference evidence="2 3" key="1">
    <citation type="journal article" date="2019" name="Int. J. Syst. Evol. Microbiol.">
        <title>Lactobacillus salitolerans sp. nov., a novel lactic acid bacterium isolated from spent mushroom substrates.</title>
        <authorList>
            <person name="Tohno M."/>
            <person name="Tanizawa Y."/>
            <person name="Kojima Y."/>
            <person name="Sakamoto M."/>
            <person name="Nakamura Y."/>
            <person name="Ohkuma M."/>
            <person name="Kobayashi H."/>
        </authorList>
    </citation>
    <scope>NUCLEOTIDE SEQUENCE [LARGE SCALE GENOMIC DNA]</scope>
    <source>
        <strain evidence="2 3">YK43</strain>
    </source>
</reference>
<keyword evidence="3" id="KW-1185">Reference proteome</keyword>
<dbReference type="Proteomes" id="UP000286848">
    <property type="component" value="Unassembled WGS sequence"/>
</dbReference>
<dbReference type="RefSeq" id="WP_124974629.1">
    <property type="nucleotide sequence ID" value="NZ_BFFP01000002.1"/>
</dbReference>
<evidence type="ECO:0000313" key="2">
    <source>
        <dbReference type="EMBL" id="GBG93800.1"/>
    </source>
</evidence>
<dbReference type="OrthoDB" id="2324198at2"/>
<evidence type="ECO:0000313" key="3">
    <source>
        <dbReference type="Proteomes" id="UP000286848"/>
    </source>
</evidence>
<accession>A0A401IQK7</accession>
<feature type="signal peptide" evidence="1">
    <location>
        <begin position="1"/>
        <end position="19"/>
    </location>
</feature>
<dbReference type="EMBL" id="BFFP01000002">
    <property type="protein sequence ID" value="GBG93800.1"/>
    <property type="molecule type" value="Genomic_DNA"/>
</dbReference>
<keyword evidence="1" id="KW-0732">Signal</keyword>
<gene>
    <name evidence="2" type="ORF">LFYK43_02590</name>
</gene>
<proteinExistence type="predicted"/>